<feature type="compositionally biased region" description="Basic residues" evidence="1">
    <location>
        <begin position="46"/>
        <end position="56"/>
    </location>
</feature>
<reference evidence="2" key="1">
    <citation type="submission" date="2020-02" db="EMBL/GenBank/DDBJ databases">
        <authorList>
            <person name="Meier V. D."/>
        </authorList>
    </citation>
    <scope>NUCLEOTIDE SEQUENCE</scope>
    <source>
        <strain evidence="2">AVDCRST_MAG30</strain>
    </source>
</reference>
<proteinExistence type="predicted"/>
<feature type="region of interest" description="Disordered" evidence="1">
    <location>
        <begin position="1"/>
        <end position="56"/>
    </location>
</feature>
<protein>
    <submittedName>
        <fullName evidence="2">Uncharacterized protein</fullName>
    </submittedName>
</protein>
<accession>A0A6J4RWH1</accession>
<feature type="non-terminal residue" evidence="2">
    <location>
        <position position="1"/>
    </location>
</feature>
<dbReference type="AlphaFoldDB" id="A0A6J4RWH1"/>
<evidence type="ECO:0000313" key="2">
    <source>
        <dbReference type="EMBL" id="CAA9483666.1"/>
    </source>
</evidence>
<dbReference type="EMBL" id="CADCVS010000158">
    <property type="protein sequence ID" value="CAA9483666.1"/>
    <property type="molecule type" value="Genomic_DNA"/>
</dbReference>
<feature type="compositionally biased region" description="Basic residues" evidence="1">
    <location>
        <begin position="22"/>
        <end position="38"/>
    </location>
</feature>
<evidence type="ECO:0000256" key="1">
    <source>
        <dbReference type="SAM" id="MobiDB-lite"/>
    </source>
</evidence>
<name>A0A6J4RWH1_9ACTN</name>
<gene>
    <name evidence="2" type="ORF">AVDCRST_MAG30-948</name>
</gene>
<feature type="non-terminal residue" evidence="2">
    <location>
        <position position="56"/>
    </location>
</feature>
<sequence length="56" mass="6744">GRRRRPAPRLRPDRRELAPRPCRARLRRRRAGPARPRQRHGDAAGRPRRRPGRPRR</sequence>
<organism evidence="2">
    <name type="scientific">uncultured Solirubrobacteraceae bacterium</name>
    <dbReference type="NCBI Taxonomy" id="1162706"/>
    <lineage>
        <taxon>Bacteria</taxon>
        <taxon>Bacillati</taxon>
        <taxon>Actinomycetota</taxon>
        <taxon>Thermoleophilia</taxon>
        <taxon>Solirubrobacterales</taxon>
        <taxon>Solirubrobacteraceae</taxon>
        <taxon>environmental samples</taxon>
    </lineage>
</organism>